<evidence type="ECO:0000256" key="2">
    <source>
        <dbReference type="ARBA" id="ARBA00010072"/>
    </source>
</evidence>
<comment type="subcellular location">
    <subcellularLocation>
        <location evidence="1">Cell inner membrane</location>
        <topology evidence="1">Multi-pass membrane protein</topology>
    </subcellularLocation>
    <subcellularLocation>
        <location evidence="10">Cell membrane</location>
        <topology evidence="10">Multi-pass membrane protein</topology>
    </subcellularLocation>
</comment>
<sequence length="235" mass="25713">MFDFQGYGPGIFQGALLTIQLALLSLLLAFVLGLLGAFGRMSKQPILRGTATFYTTLIRGVPDLVWMMLLFFGGQILVNSFFDFLYDISDGVIDIFMPFNQFTSGVLAIGLIFGAYMAETFRGAILAVESGQIEAGKAYGMTPLQIFRRILFPQMMRHAIPGIANNWQVLLKTTALVSVIGLSDMVRLAGEAAKNTGDPFKFFIPVALVYLLISAISDVLFKRLTIVYSAGVGRP</sequence>
<feature type="transmembrane region" description="Helical" evidence="10">
    <location>
        <begin position="12"/>
        <end position="38"/>
    </location>
</feature>
<evidence type="ECO:0000313" key="13">
    <source>
        <dbReference type="Proteomes" id="UP000321764"/>
    </source>
</evidence>
<dbReference type="GO" id="GO:0006865">
    <property type="term" value="P:amino acid transport"/>
    <property type="evidence" value="ECO:0007669"/>
    <property type="project" value="UniProtKB-KW"/>
</dbReference>
<accession>A0A5C8ZBC7</accession>
<proteinExistence type="inferred from homology"/>
<keyword evidence="6 10" id="KW-0812">Transmembrane</keyword>
<dbReference type="GO" id="GO:0022857">
    <property type="term" value="F:transmembrane transporter activity"/>
    <property type="evidence" value="ECO:0007669"/>
    <property type="project" value="InterPro"/>
</dbReference>
<evidence type="ECO:0000256" key="1">
    <source>
        <dbReference type="ARBA" id="ARBA00004429"/>
    </source>
</evidence>
<evidence type="ECO:0000256" key="5">
    <source>
        <dbReference type="ARBA" id="ARBA00022519"/>
    </source>
</evidence>
<evidence type="ECO:0000259" key="11">
    <source>
        <dbReference type="PROSITE" id="PS50928"/>
    </source>
</evidence>
<organism evidence="12 13">
    <name type="scientific">Reinekea thalattae</name>
    <dbReference type="NCBI Taxonomy" id="2593301"/>
    <lineage>
        <taxon>Bacteria</taxon>
        <taxon>Pseudomonadati</taxon>
        <taxon>Pseudomonadota</taxon>
        <taxon>Gammaproteobacteria</taxon>
        <taxon>Oceanospirillales</taxon>
        <taxon>Saccharospirillaceae</taxon>
        <taxon>Reinekea</taxon>
    </lineage>
</organism>
<dbReference type="CDD" id="cd06261">
    <property type="entry name" value="TM_PBP2"/>
    <property type="match status" value="1"/>
</dbReference>
<dbReference type="Proteomes" id="UP000321764">
    <property type="component" value="Unassembled WGS sequence"/>
</dbReference>
<name>A0A5C8ZBC7_9GAMM</name>
<evidence type="ECO:0000256" key="7">
    <source>
        <dbReference type="ARBA" id="ARBA00022970"/>
    </source>
</evidence>
<gene>
    <name evidence="12" type="ORF">FME95_08170</name>
</gene>
<evidence type="ECO:0000256" key="8">
    <source>
        <dbReference type="ARBA" id="ARBA00022989"/>
    </source>
</evidence>
<dbReference type="NCBIfam" id="TIGR01726">
    <property type="entry name" value="HEQRo_perm_3TM"/>
    <property type="match status" value="1"/>
</dbReference>
<feature type="domain" description="ABC transmembrane type-1" evidence="11">
    <location>
        <begin position="15"/>
        <end position="221"/>
    </location>
</feature>
<dbReference type="InterPro" id="IPR051613">
    <property type="entry name" value="ABC_transp_permease_HisMQ"/>
</dbReference>
<dbReference type="PROSITE" id="PS50928">
    <property type="entry name" value="ABC_TM1"/>
    <property type="match status" value="1"/>
</dbReference>
<evidence type="ECO:0000256" key="6">
    <source>
        <dbReference type="ARBA" id="ARBA00022692"/>
    </source>
</evidence>
<keyword evidence="9 10" id="KW-0472">Membrane</keyword>
<dbReference type="PANTHER" id="PTHR30133:SF4">
    <property type="entry name" value="ARGININE_ORNITHINE TRANSPORT PROTEIN AOTQ"/>
    <property type="match status" value="1"/>
</dbReference>
<keyword evidence="7" id="KW-0029">Amino-acid transport</keyword>
<evidence type="ECO:0000256" key="3">
    <source>
        <dbReference type="ARBA" id="ARBA00022448"/>
    </source>
</evidence>
<dbReference type="Pfam" id="PF00528">
    <property type="entry name" value="BPD_transp_1"/>
    <property type="match status" value="1"/>
</dbReference>
<feature type="transmembrane region" description="Helical" evidence="10">
    <location>
        <begin position="202"/>
        <end position="221"/>
    </location>
</feature>
<feature type="transmembrane region" description="Helical" evidence="10">
    <location>
        <begin position="64"/>
        <end position="82"/>
    </location>
</feature>
<reference evidence="12 13" key="1">
    <citation type="submission" date="2019-07" db="EMBL/GenBank/DDBJ databases">
        <title>Reinekea sp. strain SSH23 genome sequencing and assembly.</title>
        <authorList>
            <person name="Kim I."/>
        </authorList>
    </citation>
    <scope>NUCLEOTIDE SEQUENCE [LARGE SCALE GENOMIC DNA]</scope>
    <source>
        <strain evidence="12 13">SSH23</strain>
    </source>
</reference>
<keyword evidence="13" id="KW-1185">Reference proteome</keyword>
<dbReference type="InterPro" id="IPR010065">
    <property type="entry name" value="AA_ABC_transptr_permease_3TM"/>
</dbReference>
<protein>
    <submittedName>
        <fullName evidence="12">ABC transporter permease subunit</fullName>
    </submittedName>
</protein>
<dbReference type="EMBL" id="VKAD01000001">
    <property type="protein sequence ID" value="TXR54498.1"/>
    <property type="molecule type" value="Genomic_DNA"/>
</dbReference>
<feature type="transmembrane region" description="Helical" evidence="10">
    <location>
        <begin position="102"/>
        <end position="118"/>
    </location>
</feature>
<dbReference type="Gene3D" id="1.10.3720.10">
    <property type="entry name" value="MetI-like"/>
    <property type="match status" value="1"/>
</dbReference>
<dbReference type="RefSeq" id="WP_147713896.1">
    <property type="nucleotide sequence ID" value="NZ_VKAD01000001.1"/>
</dbReference>
<comment type="caution">
    <text evidence="12">The sequence shown here is derived from an EMBL/GenBank/DDBJ whole genome shotgun (WGS) entry which is preliminary data.</text>
</comment>
<dbReference type="InterPro" id="IPR000515">
    <property type="entry name" value="MetI-like"/>
</dbReference>
<evidence type="ECO:0000256" key="4">
    <source>
        <dbReference type="ARBA" id="ARBA00022475"/>
    </source>
</evidence>
<keyword evidence="5" id="KW-0997">Cell inner membrane</keyword>
<dbReference type="SUPFAM" id="SSF161098">
    <property type="entry name" value="MetI-like"/>
    <property type="match status" value="1"/>
</dbReference>
<dbReference type="GO" id="GO:0043190">
    <property type="term" value="C:ATP-binding cassette (ABC) transporter complex"/>
    <property type="evidence" value="ECO:0007669"/>
    <property type="project" value="InterPro"/>
</dbReference>
<comment type="similarity">
    <text evidence="2">Belongs to the binding-protein-dependent transport system permease family. HisMQ subfamily.</text>
</comment>
<keyword evidence="4" id="KW-1003">Cell membrane</keyword>
<dbReference type="OrthoDB" id="9815029at2"/>
<keyword evidence="3 10" id="KW-0813">Transport</keyword>
<dbReference type="AlphaFoldDB" id="A0A5C8ZBC7"/>
<dbReference type="InterPro" id="IPR035906">
    <property type="entry name" value="MetI-like_sf"/>
</dbReference>
<dbReference type="PANTHER" id="PTHR30133">
    <property type="entry name" value="CATIONIC AMINO ACID TRANSPORTER, MEMBRANE COMPONENT"/>
    <property type="match status" value="1"/>
</dbReference>
<evidence type="ECO:0000256" key="9">
    <source>
        <dbReference type="ARBA" id="ARBA00023136"/>
    </source>
</evidence>
<evidence type="ECO:0000313" key="12">
    <source>
        <dbReference type="EMBL" id="TXR54498.1"/>
    </source>
</evidence>
<evidence type="ECO:0000256" key="10">
    <source>
        <dbReference type="RuleBase" id="RU363032"/>
    </source>
</evidence>
<keyword evidence="8 10" id="KW-1133">Transmembrane helix</keyword>